<sequence length="106" mass="11625">MMKSEDKQLLVEAAIAASNHGLNKQAYALLAIFPQLIQDEEDRRICTSVIYFALKEQAKALRELKSCHSEAAQGLRFLFSGAGPIDGRSELICQMLTGGQDGHSKC</sequence>
<accession>A0ABX5WYS1</accession>
<dbReference type="NCBIfam" id="TIGR02498">
    <property type="entry name" value="type_III_ssaH"/>
    <property type="match status" value="1"/>
</dbReference>
<evidence type="ECO:0000313" key="2">
    <source>
        <dbReference type="Proteomes" id="UP000315947"/>
    </source>
</evidence>
<keyword evidence="2" id="KW-1185">Reference proteome</keyword>
<dbReference type="Proteomes" id="UP000315947">
    <property type="component" value="Chromosome"/>
</dbReference>
<dbReference type="EMBL" id="CP041614">
    <property type="protein sequence ID" value="QDO84239.1"/>
    <property type="molecule type" value="Genomic_DNA"/>
</dbReference>
<name>A0ABX5WYS1_9GAMM</name>
<dbReference type="InterPro" id="IPR010437">
    <property type="entry name" value="T3SS_SsaH/EsaH"/>
</dbReference>
<gene>
    <name evidence="1" type="ORF">FM037_14610</name>
</gene>
<protein>
    <submittedName>
        <fullName evidence="1">EscG/YscG/SsaH family type III secretion system needle protein co-chaperone</fullName>
    </submittedName>
</protein>
<reference evidence="1 2" key="1">
    <citation type="submission" date="2019-07" db="EMBL/GenBank/DDBJ databases">
        <title>Shewanella sp. YLB-06 whole genomic sequence.</title>
        <authorList>
            <person name="Yu L."/>
        </authorList>
    </citation>
    <scope>NUCLEOTIDE SEQUENCE [LARGE SCALE GENOMIC DNA]</scope>
    <source>
        <strain evidence="1 2">YLB-06</strain>
    </source>
</reference>
<dbReference type="Pfam" id="PF06287">
    <property type="entry name" value="DUF1039"/>
    <property type="match status" value="1"/>
</dbReference>
<proteinExistence type="predicted"/>
<organism evidence="1 2">
    <name type="scientific">Shewanella psychropiezotolerans</name>
    <dbReference type="NCBI Taxonomy" id="2593655"/>
    <lineage>
        <taxon>Bacteria</taxon>
        <taxon>Pseudomonadati</taxon>
        <taxon>Pseudomonadota</taxon>
        <taxon>Gammaproteobacteria</taxon>
        <taxon>Alteromonadales</taxon>
        <taxon>Shewanellaceae</taxon>
        <taxon>Shewanella</taxon>
    </lineage>
</organism>
<evidence type="ECO:0000313" key="1">
    <source>
        <dbReference type="EMBL" id="QDO84239.1"/>
    </source>
</evidence>